<comment type="similarity">
    <text evidence="1 7 8">Belongs to the universal ribosomal protein uL22 family.</text>
</comment>
<dbReference type="InterPro" id="IPR001063">
    <property type="entry name" value="Ribosomal_uL22"/>
</dbReference>
<evidence type="ECO:0000256" key="5">
    <source>
        <dbReference type="ARBA" id="ARBA00023274"/>
    </source>
</evidence>
<evidence type="ECO:0000313" key="12">
    <source>
        <dbReference type="Proteomes" id="UP000034934"/>
    </source>
</evidence>
<evidence type="ECO:0000256" key="9">
    <source>
        <dbReference type="RuleBase" id="RU004006"/>
    </source>
</evidence>
<dbReference type="InterPro" id="IPR047867">
    <property type="entry name" value="Ribosomal_uL22_bac/org-type"/>
</dbReference>
<dbReference type="PANTHER" id="PTHR13501:SF8">
    <property type="entry name" value="LARGE RIBOSOMAL SUBUNIT PROTEIN UL22M"/>
    <property type="match status" value="1"/>
</dbReference>
<dbReference type="AlphaFoldDB" id="A0A0F9YFX3"/>
<keyword evidence="4 7" id="KW-0689">Ribosomal protein</keyword>
<evidence type="ECO:0000256" key="8">
    <source>
        <dbReference type="RuleBase" id="RU004005"/>
    </source>
</evidence>
<evidence type="ECO:0000256" key="10">
    <source>
        <dbReference type="RuleBase" id="RU004008"/>
    </source>
</evidence>
<sequence>MKAFLKNYRQAPRKVRLVAGLIKGKKVDEAIPMLDFLVKRAGFPIKKLLLSAVSNAFQLGVKKENLYIKELRVDKGIIMKRMMPAAMGTGHRINKRTSHVTLVLAEKTEKVKKGKLVNKVVSTVVKETKSKKVSTKKVENKK</sequence>
<protein>
    <recommendedName>
        <fullName evidence="6 7">Large ribosomal subunit protein uL22</fullName>
    </recommendedName>
</protein>
<proteinExistence type="inferred from homology"/>
<evidence type="ECO:0000313" key="11">
    <source>
        <dbReference type="EMBL" id="KKP30293.1"/>
    </source>
</evidence>
<comment type="function">
    <text evidence="7 10">This protein binds specifically to 23S rRNA; its binding is stimulated by other ribosomal proteins, e.g., L4, L17, and L20. It is important during the early stages of 50S assembly. It makes multiple contacts with different domains of the 23S rRNA in the assembled 50S subunit and ribosome.</text>
</comment>
<dbReference type="GO" id="GO:0006412">
    <property type="term" value="P:translation"/>
    <property type="evidence" value="ECO:0007669"/>
    <property type="project" value="UniProtKB-UniRule"/>
</dbReference>
<keyword evidence="5 7" id="KW-0687">Ribonucleoprotein</keyword>
<organism evidence="11 12">
    <name type="scientific">Candidatus Nomurabacteria bacterium GW2011_GWF1_31_48</name>
    <dbReference type="NCBI Taxonomy" id="1618767"/>
    <lineage>
        <taxon>Bacteria</taxon>
        <taxon>Candidatus Nomuraibacteriota</taxon>
    </lineage>
</organism>
<comment type="function">
    <text evidence="7">The globular domain of the protein is located near the polypeptide exit tunnel on the outside of the subunit, while an extended beta-hairpin is found that lines the wall of the exit tunnel in the center of the 70S ribosome.</text>
</comment>
<dbReference type="SUPFAM" id="SSF54843">
    <property type="entry name" value="Ribosomal protein L22"/>
    <property type="match status" value="1"/>
</dbReference>
<dbReference type="GO" id="GO:0019843">
    <property type="term" value="F:rRNA binding"/>
    <property type="evidence" value="ECO:0007669"/>
    <property type="project" value="UniProtKB-UniRule"/>
</dbReference>
<dbReference type="PANTHER" id="PTHR13501">
    <property type="entry name" value="CHLOROPLAST 50S RIBOSOMAL PROTEIN L22-RELATED"/>
    <property type="match status" value="1"/>
</dbReference>
<dbReference type="PATRIC" id="fig|1618767.3.peg.370"/>
<evidence type="ECO:0000256" key="7">
    <source>
        <dbReference type="HAMAP-Rule" id="MF_01331"/>
    </source>
</evidence>
<evidence type="ECO:0000256" key="2">
    <source>
        <dbReference type="ARBA" id="ARBA00022730"/>
    </source>
</evidence>
<evidence type="ECO:0000256" key="4">
    <source>
        <dbReference type="ARBA" id="ARBA00022980"/>
    </source>
</evidence>
<dbReference type="CDD" id="cd00336">
    <property type="entry name" value="Ribosomal_L22"/>
    <property type="match status" value="1"/>
</dbReference>
<dbReference type="InterPro" id="IPR036394">
    <property type="entry name" value="Ribosomal_uL22_sf"/>
</dbReference>
<dbReference type="GO" id="GO:0003735">
    <property type="term" value="F:structural constituent of ribosome"/>
    <property type="evidence" value="ECO:0007669"/>
    <property type="project" value="InterPro"/>
</dbReference>
<keyword evidence="2 7" id="KW-0699">rRNA-binding</keyword>
<evidence type="ECO:0000256" key="3">
    <source>
        <dbReference type="ARBA" id="ARBA00022884"/>
    </source>
</evidence>
<dbReference type="GO" id="GO:0022625">
    <property type="term" value="C:cytosolic large ribosomal subunit"/>
    <property type="evidence" value="ECO:0007669"/>
    <property type="project" value="TreeGrafter"/>
</dbReference>
<name>A0A0F9YFX3_9BACT</name>
<dbReference type="EMBL" id="LBOG01000003">
    <property type="protein sequence ID" value="KKP30293.1"/>
    <property type="molecule type" value="Genomic_DNA"/>
</dbReference>
<dbReference type="Pfam" id="PF00237">
    <property type="entry name" value="Ribosomal_L22"/>
    <property type="match status" value="1"/>
</dbReference>
<dbReference type="InterPro" id="IPR005727">
    <property type="entry name" value="Ribosomal_uL22_bac/chlpt-type"/>
</dbReference>
<evidence type="ECO:0000256" key="1">
    <source>
        <dbReference type="ARBA" id="ARBA00009451"/>
    </source>
</evidence>
<dbReference type="Proteomes" id="UP000034934">
    <property type="component" value="Unassembled WGS sequence"/>
</dbReference>
<evidence type="ECO:0000256" key="6">
    <source>
        <dbReference type="ARBA" id="ARBA00035207"/>
    </source>
</evidence>
<reference evidence="11 12" key="1">
    <citation type="journal article" date="2015" name="Nature">
        <title>rRNA introns, odd ribosomes, and small enigmatic genomes across a large radiation of phyla.</title>
        <authorList>
            <person name="Brown C.T."/>
            <person name="Hug L.A."/>
            <person name="Thomas B.C."/>
            <person name="Sharon I."/>
            <person name="Castelle C.J."/>
            <person name="Singh A."/>
            <person name="Wilkins M.J."/>
            <person name="Williams K.H."/>
            <person name="Banfield J.F."/>
        </authorList>
    </citation>
    <scope>NUCLEOTIDE SEQUENCE [LARGE SCALE GENOMIC DNA]</scope>
</reference>
<comment type="caution">
    <text evidence="11">The sequence shown here is derived from an EMBL/GenBank/DDBJ whole genome shotgun (WGS) entry which is preliminary data.</text>
</comment>
<accession>A0A0F9YFX3</accession>
<dbReference type="NCBIfam" id="TIGR01044">
    <property type="entry name" value="rplV_bact"/>
    <property type="match status" value="1"/>
</dbReference>
<dbReference type="HAMAP" id="MF_01331_B">
    <property type="entry name" value="Ribosomal_uL22_B"/>
    <property type="match status" value="1"/>
</dbReference>
<dbReference type="Gene3D" id="3.90.470.10">
    <property type="entry name" value="Ribosomal protein L22/L17"/>
    <property type="match status" value="1"/>
</dbReference>
<comment type="subunit">
    <text evidence="7 9">Part of the 50S ribosomal subunit.</text>
</comment>
<keyword evidence="3 7" id="KW-0694">RNA-binding</keyword>
<gene>
    <name evidence="7" type="primary">rplV</name>
    <name evidence="11" type="ORF">UR19_C0003G0129</name>
</gene>